<proteinExistence type="predicted"/>
<organism evidence="2 3">
    <name type="scientific">Raphanus sativus</name>
    <name type="common">Radish</name>
    <name type="synonym">Raphanus raphanistrum var. sativus</name>
    <dbReference type="NCBI Taxonomy" id="3726"/>
    <lineage>
        <taxon>Eukaryota</taxon>
        <taxon>Viridiplantae</taxon>
        <taxon>Streptophyta</taxon>
        <taxon>Embryophyta</taxon>
        <taxon>Tracheophyta</taxon>
        <taxon>Spermatophyta</taxon>
        <taxon>Magnoliopsida</taxon>
        <taxon>eudicotyledons</taxon>
        <taxon>Gunneridae</taxon>
        <taxon>Pentapetalae</taxon>
        <taxon>rosids</taxon>
        <taxon>malvids</taxon>
        <taxon>Brassicales</taxon>
        <taxon>Brassicaceae</taxon>
        <taxon>Brassiceae</taxon>
        <taxon>Raphanus</taxon>
    </lineage>
</organism>
<gene>
    <name evidence="3" type="primary">LOC108831685</name>
</gene>
<protein>
    <submittedName>
        <fullName evidence="3">Uncharacterized protein LOC108831685</fullName>
    </submittedName>
</protein>
<reference evidence="3" key="2">
    <citation type="submission" date="2025-08" db="UniProtKB">
        <authorList>
            <consortium name="RefSeq"/>
        </authorList>
    </citation>
    <scope>IDENTIFICATION</scope>
    <source>
        <tissue evidence="3">Leaf</tissue>
    </source>
</reference>
<accession>A0A6J0LL25</accession>
<dbReference type="PANTHER" id="PTHR31286:SF178">
    <property type="entry name" value="DUF4283 DOMAIN-CONTAINING PROTEIN"/>
    <property type="match status" value="1"/>
</dbReference>
<reference evidence="2" key="1">
    <citation type="journal article" date="2019" name="Database">
        <title>The radish genome database (RadishGD): an integrated information resource for radish genomics.</title>
        <authorList>
            <person name="Yu H.J."/>
            <person name="Baek S."/>
            <person name="Lee Y.J."/>
            <person name="Cho A."/>
            <person name="Mun J.H."/>
        </authorList>
    </citation>
    <scope>NUCLEOTIDE SEQUENCE [LARGE SCALE GENOMIC DNA]</scope>
    <source>
        <strain evidence="2">cv. WK10039</strain>
    </source>
</reference>
<dbReference type="Pfam" id="PF14111">
    <property type="entry name" value="DUF4283"/>
    <property type="match status" value="1"/>
</dbReference>
<name>A0A6J0LL25_RAPSA</name>
<feature type="domain" description="DUF4283" evidence="1">
    <location>
        <begin position="75"/>
        <end position="151"/>
    </location>
</feature>
<dbReference type="Proteomes" id="UP000504610">
    <property type="component" value="Chromosome 4"/>
</dbReference>
<dbReference type="InterPro" id="IPR025558">
    <property type="entry name" value="DUF4283"/>
</dbReference>
<dbReference type="RefSeq" id="XP_018460717.1">
    <property type="nucleotide sequence ID" value="XM_018605215.1"/>
</dbReference>
<dbReference type="PANTHER" id="PTHR31286">
    <property type="entry name" value="GLYCINE-RICH CELL WALL STRUCTURAL PROTEIN 1.8-LIKE"/>
    <property type="match status" value="1"/>
</dbReference>
<evidence type="ECO:0000313" key="2">
    <source>
        <dbReference type="Proteomes" id="UP000504610"/>
    </source>
</evidence>
<dbReference type="AlphaFoldDB" id="A0A6J0LL25"/>
<sequence>MLSFKIYSEFTESNCAPVVETIDLLPHRPPNLLCSNPSGSGMADKLHKAICSMSLDDDDPITLLDEPRYCVFDANANSILGRLLNPDAQNMARMIEFMPRAWRLYNRVQGIALSRDRFQFIFDRKEDLLTVLKERPLTYNHWTMLVERWVADPPRDFLTSFEVWIRIRNIPLNHFTTDTMYLCAKKIGRVVKVAYDPKVSHTTYYIRAKIVMTVDSQAFEAKKT</sequence>
<dbReference type="KEGG" id="rsz:108831685"/>
<dbReference type="OrthoDB" id="1097842at2759"/>
<evidence type="ECO:0000259" key="1">
    <source>
        <dbReference type="Pfam" id="PF14111"/>
    </source>
</evidence>
<dbReference type="InterPro" id="IPR040256">
    <property type="entry name" value="At4g02000-like"/>
</dbReference>
<dbReference type="GeneID" id="108831685"/>
<evidence type="ECO:0000313" key="3">
    <source>
        <dbReference type="RefSeq" id="XP_018460717.1"/>
    </source>
</evidence>
<keyword evidence="2" id="KW-1185">Reference proteome</keyword>